<reference evidence="5 6" key="1">
    <citation type="submission" date="2019-01" db="EMBL/GenBank/DDBJ databases">
        <title>A draft genome assembly of the solar-powered sea slug Elysia chlorotica.</title>
        <authorList>
            <person name="Cai H."/>
            <person name="Li Q."/>
            <person name="Fang X."/>
            <person name="Li J."/>
            <person name="Curtis N.E."/>
            <person name="Altenburger A."/>
            <person name="Shibata T."/>
            <person name="Feng M."/>
            <person name="Maeda T."/>
            <person name="Schwartz J.A."/>
            <person name="Shigenobu S."/>
            <person name="Lundholm N."/>
            <person name="Nishiyama T."/>
            <person name="Yang H."/>
            <person name="Hasebe M."/>
            <person name="Li S."/>
            <person name="Pierce S.K."/>
            <person name="Wang J."/>
        </authorList>
    </citation>
    <scope>NUCLEOTIDE SEQUENCE [LARGE SCALE GENOMIC DNA]</scope>
    <source>
        <strain evidence="5">EC2010</strain>
        <tissue evidence="5">Whole organism of an adult</tissue>
    </source>
</reference>
<dbReference type="InterPro" id="IPR012334">
    <property type="entry name" value="Pectin_lyas_fold"/>
</dbReference>
<evidence type="ECO:0008006" key="7">
    <source>
        <dbReference type="Google" id="ProtNLM"/>
    </source>
</evidence>
<evidence type="ECO:0000259" key="3">
    <source>
        <dbReference type="Pfam" id="PF24605"/>
    </source>
</evidence>
<evidence type="ECO:0000313" key="6">
    <source>
        <dbReference type="Proteomes" id="UP000271974"/>
    </source>
</evidence>
<feature type="domain" description="CEMIP beta-helix" evidence="4">
    <location>
        <begin position="310"/>
        <end position="512"/>
    </location>
</feature>
<dbReference type="Proteomes" id="UP000271974">
    <property type="component" value="Unassembled WGS sequence"/>
</dbReference>
<dbReference type="InterPro" id="IPR055401">
    <property type="entry name" value="CEMIP_beta-hel_dom"/>
</dbReference>
<dbReference type="PANTHER" id="PTHR15535:SF17">
    <property type="entry name" value="TRANSMEMBRANE PROTEIN"/>
    <property type="match status" value="1"/>
</dbReference>
<dbReference type="Pfam" id="PF24605">
    <property type="entry name" value="CEMIP_X"/>
    <property type="match status" value="1"/>
</dbReference>
<organism evidence="5 6">
    <name type="scientific">Elysia chlorotica</name>
    <name type="common">Eastern emerald elysia</name>
    <name type="synonym">Sea slug</name>
    <dbReference type="NCBI Taxonomy" id="188477"/>
    <lineage>
        <taxon>Eukaryota</taxon>
        <taxon>Metazoa</taxon>
        <taxon>Spiralia</taxon>
        <taxon>Lophotrochozoa</taxon>
        <taxon>Mollusca</taxon>
        <taxon>Gastropoda</taxon>
        <taxon>Heterobranchia</taxon>
        <taxon>Euthyneura</taxon>
        <taxon>Panpulmonata</taxon>
        <taxon>Sacoglossa</taxon>
        <taxon>Placobranchoidea</taxon>
        <taxon>Plakobranchidae</taxon>
        <taxon>Elysia</taxon>
    </lineage>
</organism>
<dbReference type="AlphaFoldDB" id="A0A433T2L3"/>
<feature type="non-terminal residue" evidence="5">
    <location>
        <position position="1"/>
    </location>
</feature>
<dbReference type="InterPro" id="IPR011050">
    <property type="entry name" value="Pectin_lyase_fold/virulence"/>
</dbReference>
<accession>A0A433T2L3</accession>
<evidence type="ECO:0000313" key="5">
    <source>
        <dbReference type="EMBL" id="RUS75791.1"/>
    </source>
</evidence>
<dbReference type="InterPro" id="IPR055400">
    <property type="entry name" value="CEMIP_X"/>
</dbReference>
<dbReference type="InterPro" id="IPR039477">
    <property type="entry name" value="ILEI/PANDER_dom"/>
</dbReference>
<feature type="domain" description="ILEI/PANDER" evidence="2">
    <location>
        <begin position="56"/>
        <end position="142"/>
    </location>
</feature>
<dbReference type="EMBL" id="RQTK01000711">
    <property type="protein sequence ID" value="RUS75791.1"/>
    <property type="molecule type" value="Genomic_DNA"/>
</dbReference>
<sequence length="1020" mass="116017">FLGAAPGSTLEIHGKQKKSWTKLVATLSPVKRGSCGLIYDSADQDIKKRTGIWMNIWNSDGSLFSLEAFDLTESRVTLTIPDVVEKIRRIPFGKIVAIAVQKTIGTPTEMYEDLYTAIESLGGYQIRNVRDFEPYVLIAEKGKPSCAVEQAVETHVERFPGVERPLETTTIFAHGHLAYFARSYTEIEKNKDEVRFRVLHRDAAFPKLSFLHDVTSWQPGDEIVVASTDYKWRQAEVKTIVSCNDCEPNQIRVHGDFQYSHFGEVTFGVDERAEVGLLSRNIRIDAELQNVCYNYTEHEKALCDIFKRDTYGGHTKVIGGAWARIEGVQLTNMGQQSTLATYPLHFHLADAVPGQYVRNNVIRDSNSRCITVHGTDYLEVSDNVCLNHIGHGIFLEDSAEQNNVIHRNLAIGTQYGTLLFTDMDTNFPMCINRDYCALLSTFWITHPNNNFTDNVAAGSDGSGFVFAFSDRPLGPSLPRMIKRGLYEDMSTRYMKVAKFSGNVMHSNQLAGLWFDNRLSYGQTDMNKYVPENAKMGLNNYSPRDPPNENGTLTETVLSELTFYKNEDRNAWVRCGNIVIANSSFADSPTSYAASHTMRETYCNVRDSIFIGETDNKGEPYTHIFHREFPDMPKSQRPSHQFDRSIARGRPEFTISGVQFYQGPSYVNNCFFDQFKNWYYNDSFVDQWGIRPLRPAAAINFHPNNHYPMVPRNGVSNVKFGFCDGSNDSFRVMDGNASTPWWNVFDGTENIIFRDYDGSLTTTADASIVKDRPFFTGDRCLKKPDWNLAICPYKYTWMVVRGSSGVLQNKYKGKTPVLISRDDHPEDVYVQKGIVGHKYNLRAYKSYTVWFNSTVGPAPRDIQFRPRYGLENNETLRFAVCLPKSTNNFTIYSTFPDLNPKRELPTWVDNLEDLDDDETMKAFYWDKENGYLYFKMTSPYSFTRPGQECAGDVCMEVNINRDDGDDEPAVCNTPVPPWYFKDRYPRVKNRSCKNPDSPEGLGAPIETGYLPPPAENQTCGF</sequence>
<protein>
    <recommendedName>
        <fullName evidence="7">G8 domain-containing protein</fullName>
    </recommendedName>
</protein>
<feature type="domain" description="CEMIP" evidence="3">
    <location>
        <begin position="808"/>
        <end position="976"/>
    </location>
</feature>
<evidence type="ECO:0000256" key="1">
    <source>
        <dbReference type="SAM" id="MobiDB-lite"/>
    </source>
</evidence>
<gene>
    <name evidence="5" type="ORF">EGW08_016452</name>
</gene>
<dbReference type="Pfam" id="PF15711">
    <property type="entry name" value="ILEI"/>
    <property type="match status" value="1"/>
</dbReference>
<feature type="region of interest" description="Disordered" evidence="1">
    <location>
        <begin position="990"/>
        <end position="1020"/>
    </location>
</feature>
<evidence type="ECO:0000259" key="2">
    <source>
        <dbReference type="Pfam" id="PF15711"/>
    </source>
</evidence>
<keyword evidence="6" id="KW-1185">Reference proteome</keyword>
<dbReference type="InterPro" id="IPR052252">
    <property type="entry name" value="CEMIP/CEMIP2"/>
</dbReference>
<name>A0A433T2L3_ELYCH</name>
<dbReference type="OrthoDB" id="120976at2759"/>
<evidence type="ECO:0000259" key="4">
    <source>
        <dbReference type="Pfam" id="PF24606"/>
    </source>
</evidence>
<proteinExistence type="predicted"/>
<dbReference type="PANTHER" id="PTHR15535">
    <property type="entry name" value="TRANSMEMBRANE PROTEIN 2-RELATED"/>
    <property type="match status" value="1"/>
</dbReference>
<dbReference type="Pfam" id="PF24606">
    <property type="entry name" value="CEMIP_beta-hel"/>
    <property type="match status" value="1"/>
</dbReference>
<dbReference type="Gene3D" id="2.160.20.10">
    <property type="entry name" value="Single-stranded right-handed beta-helix, Pectin lyase-like"/>
    <property type="match status" value="1"/>
</dbReference>
<dbReference type="SUPFAM" id="SSF51126">
    <property type="entry name" value="Pectin lyase-like"/>
    <property type="match status" value="1"/>
</dbReference>
<dbReference type="STRING" id="188477.A0A433T2L3"/>
<comment type="caution">
    <text evidence="5">The sequence shown here is derived from an EMBL/GenBank/DDBJ whole genome shotgun (WGS) entry which is preliminary data.</text>
</comment>